<dbReference type="InterPro" id="IPR050696">
    <property type="entry name" value="FtsA/MreB"/>
</dbReference>
<evidence type="ECO:0000256" key="1">
    <source>
        <dbReference type="ARBA" id="ARBA00022475"/>
    </source>
</evidence>
<dbReference type="KEGG" id="spat:A0O21_06735"/>
<gene>
    <name evidence="5" type="primary">ftsA</name>
    <name evidence="9" type="ORF">A0O21_06735</name>
</gene>
<dbReference type="InterPro" id="IPR043129">
    <property type="entry name" value="ATPase_NBD"/>
</dbReference>
<dbReference type="EMBL" id="CP014699">
    <property type="protein sequence ID" value="AND79741.1"/>
    <property type="molecule type" value="Genomic_DNA"/>
</dbReference>
<dbReference type="SMART" id="SM00842">
    <property type="entry name" value="FtsA"/>
    <property type="match status" value="1"/>
</dbReference>
<dbReference type="STRING" id="1811193.A0O21_06735"/>
<keyword evidence="10" id="KW-1185">Reference proteome</keyword>
<dbReference type="Pfam" id="PF02491">
    <property type="entry name" value="SHS2_FTSA"/>
    <property type="match status" value="1"/>
</dbReference>
<dbReference type="NCBIfam" id="TIGR01174">
    <property type="entry name" value="ftsA"/>
    <property type="match status" value="1"/>
</dbReference>
<evidence type="ECO:0000256" key="7">
    <source>
        <dbReference type="SAM" id="MobiDB-lite"/>
    </source>
</evidence>
<keyword evidence="4 5" id="KW-0131">Cell cycle</keyword>
<evidence type="ECO:0000313" key="10">
    <source>
        <dbReference type="Proteomes" id="UP000077317"/>
    </source>
</evidence>
<dbReference type="PIRSF" id="PIRSF003101">
    <property type="entry name" value="FtsA"/>
    <property type="match status" value="1"/>
</dbReference>
<dbReference type="GO" id="GO:0009898">
    <property type="term" value="C:cytoplasmic side of plasma membrane"/>
    <property type="evidence" value="ECO:0007669"/>
    <property type="project" value="UniProtKB-UniRule"/>
</dbReference>
<dbReference type="InterPro" id="IPR021873">
    <property type="entry name" value="FtsA_C"/>
</dbReference>
<evidence type="ECO:0000313" key="9">
    <source>
        <dbReference type="EMBL" id="AND79741.1"/>
    </source>
</evidence>
<keyword evidence="1 5" id="KW-1003">Cell membrane</keyword>
<dbReference type="FunFam" id="3.30.1490.110:FF:000003">
    <property type="entry name" value="Cell division protein FtsA"/>
    <property type="match status" value="1"/>
</dbReference>
<dbReference type="OrthoDB" id="9768127at2"/>
<name>A0A172Q8H2_9STRE</name>
<dbReference type="InterPro" id="IPR003494">
    <property type="entry name" value="SHS2_FtsA"/>
</dbReference>
<sequence>MARNGFFTGLDIGTSSIKVLVAEFAAGEMNVIGVSNVPSTGVRDGIIVDIEAAAEAIKTAVEQAEEKAGMTIDKINVGLPANLLQIEPTQGMIPVPSDSKEIRDEDVETVIKSALTKNVSPEREVISLVPEEFIVDGFQGIRDPRGMMGIRLEMRGLVYTGPSTILHNLRKTVERAGINVENVIISPLSMTKSVLNEGEREFGATVIDMGGGQTSVASMREQELQFTNTYPEGGEYVTKDISKVLKTSLQIAEALKFNFGQANLAEASMTETVEVDVVGSDVPIEITERYLAEIISARVKHILEHVKQDLERARLLELPGGIVLIGGGAIMPGIVEVAQEIFGTSVKLHVPNQVGIRNPMFANVIGLVEYVGRMTEVDVISQRAVAGEELLRRKPIDVDSRNPVAPAFNEPEIPADPVRNSQPLQKPVQPEEPAKPKQKMSERVRGIFGSMFD</sequence>
<evidence type="ECO:0000256" key="3">
    <source>
        <dbReference type="ARBA" id="ARBA00023136"/>
    </source>
</evidence>
<dbReference type="GO" id="GO:0043093">
    <property type="term" value="P:FtsZ-dependent cytokinesis"/>
    <property type="evidence" value="ECO:0007669"/>
    <property type="project" value="UniProtKB-UniRule"/>
</dbReference>
<evidence type="ECO:0000256" key="6">
    <source>
        <dbReference type="PIRNR" id="PIRNR003101"/>
    </source>
</evidence>
<dbReference type="Gene3D" id="3.30.1490.110">
    <property type="match status" value="1"/>
</dbReference>
<dbReference type="InterPro" id="IPR020823">
    <property type="entry name" value="Cell_div_FtsA"/>
</dbReference>
<dbReference type="Pfam" id="PF14450">
    <property type="entry name" value="FtsA"/>
    <property type="match status" value="1"/>
</dbReference>
<dbReference type="PANTHER" id="PTHR32432:SF4">
    <property type="entry name" value="CELL DIVISION PROTEIN FTSA"/>
    <property type="match status" value="1"/>
</dbReference>
<feature type="compositionally biased region" description="Basic and acidic residues" evidence="7">
    <location>
        <begin position="432"/>
        <end position="443"/>
    </location>
</feature>
<evidence type="ECO:0000256" key="5">
    <source>
        <dbReference type="HAMAP-Rule" id="MF_02033"/>
    </source>
</evidence>
<dbReference type="AlphaFoldDB" id="A0A172Q8H2"/>
<feature type="region of interest" description="Disordered" evidence="7">
    <location>
        <begin position="401"/>
        <end position="443"/>
    </location>
</feature>
<evidence type="ECO:0000259" key="8">
    <source>
        <dbReference type="SMART" id="SM00842"/>
    </source>
</evidence>
<comment type="subunit">
    <text evidence="5">Self-interacts. Interacts with FtsZ.</text>
</comment>
<dbReference type="PANTHER" id="PTHR32432">
    <property type="entry name" value="CELL DIVISION PROTEIN FTSA-RELATED"/>
    <property type="match status" value="1"/>
</dbReference>
<evidence type="ECO:0000256" key="4">
    <source>
        <dbReference type="ARBA" id="ARBA00023306"/>
    </source>
</evidence>
<dbReference type="HAMAP" id="MF_02033">
    <property type="entry name" value="FtsA"/>
    <property type="match status" value="1"/>
</dbReference>
<accession>A0A172Q8H2</accession>
<dbReference type="CDD" id="cd24048">
    <property type="entry name" value="ASKHA_NBD_FtsA"/>
    <property type="match status" value="1"/>
</dbReference>
<protein>
    <recommendedName>
        <fullName evidence="5 6">Cell division protein FtsA</fullName>
    </recommendedName>
</protein>
<dbReference type="Pfam" id="PF11983">
    <property type="entry name" value="FtsA_C"/>
    <property type="match status" value="1"/>
</dbReference>
<proteinExistence type="inferred from homology"/>
<feature type="domain" description="SHS2" evidence="8">
    <location>
        <begin position="7"/>
        <end position="194"/>
    </location>
</feature>
<dbReference type="GO" id="GO:0032153">
    <property type="term" value="C:cell division site"/>
    <property type="evidence" value="ECO:0007669"/>
    <property type="project" value="UniProtKB-UniRule"/>
</dbReference>
<comment type="function">
    <text evidence="5 6">Cell division protein that is involved in the assembly of the Z ring. May serve as a membrane anchor for the Z ring.</text>
</comment>
<dbReference type="Proteomes" id="UP000077317">
    <property type="component" value="Chromosome"/>
</dbReference>
<organism evidence="9 10">
    <name type="scientific">Streptococcus pantholopis</name>
    <dbReference type="NCBI Taxonomy" id="1811193"/>
    <lineage>
        <taxon>Bacteria</taxon>
        <taxon>Bacillati</taxon>
        <taxon>Bacillota</taxon>
        <taxon>Bacilli</taxon>
        <taxon>Lactobacillales</taxon>
        <taxon>Streptococcaceae</taxon>
        <taxon>Streptococcus</taxon>
    </lineage>
</organism>
<reference evidence="9 10" key="1">
    <citation type="journal article" date="2016" name="Int. J. Syst. Evol. Microbiol.">
        <title>Streptococcuspantholopis sp. nov., isolated from faeces of the Tibetan antelope (Pantholops hodgsonii).</title>
        <authorList>
            <person name="Bai X."/>
            <person name="Xiong Y."/>
            <person name="Lu S."/>
            <person name="Jin D."/>
            <person name="Lai X."/>
            <person name="Yang J."/>
            <person name="Niu L."/>
            <person name="Hu S."/>
            <person name="Meng X."/>
            <person name="Pu J."/>
            <person name="Ye C."/>
            <person name="Xu J."/>
        </authorList>
    </citation>
    <scope>NUCLEOTIDE SEQUENCE [LARGE SCALE GENOMIC DNA]</scope>
    <source>
        <strain evidence="9 10">TA 26</strain>
    </source>
</reference>
<comment type="similarity">
    <text evidence="5 6">Belongs to the FtsA/MreB family.</text>
</comment>
<dbReference type="SUPFAM" id="SSF53067">
    <property type="entry name" value="Actin-like ATPase domain"/>
    <property type="match status" value="2"/>
</dbReference>
<reference evidence="10" key="2">
    <citation type="submission" date="2016-03" db="EMBL/GenBank/DDBJ databases">
        <title>Streptococcus antelopensis sp. nov., isolated from the feces of the Tibetan antelope (Pantholops hodgsonii) in Hoh Xil National Nature Reserve, Qinghai, China.</title>
        <authorList>
            <person name="Bai X."/>
        </authorList>
    </citation>
    <scope>NUCLEOTIDE SEQUENCE [LARGE SCALE GENOMIC DNA]</scope>
    <source>
        <strain evidence="10">TA 26</strain>
    </source>
</reference>
<keyword evidence="2 5" id="KW-0132">Cell division</keyword>
<dbReference type="Gene3D" id="3.30.420.40">
    <property type="match status" value="2"/>
</dbReference>
<keyword evidence="3 5" id="KW-0472">Membrane</keyword>
<evidence type="ECO:0000256" key="2">
    <source>
        <dbReference type="ARBA" id="ARBA00022618"/>
    </source>
</evidence>
<comment type="subcellular location">
    <subcellularLocation>
        <location evidence="5">Cell membrane</location>
        <topology evidence="5">Peripheral membrane protein</topology>
        <orientation evidence="5">Cytoplasmic side</orientation>
    </subcellularLocation>
    <text evidence="5">Localizes to the Z ring in an FtsZ-dependent manner. Targeted to the membrane through a conserved C-terminal amphipathic helix.</text>
</comment>